<evidence type="ECO:0000256" key="1">
    <source>
        <dbReference type="SAM" id="Phobius"/>
    </source>
</evidence>
<keyword evidence="1" id="KW-1133">Transmembrane helix</keyword>
<feature type="transmembrane region" description="Helical" evidence="1">
    <location>
        <begin position="83"/>
        <end position="107"/>
    </location>
</feature>
<sequence length="140" mass="14625">MKDFDIGTLVAVLRELLGPWLWVSLGVAAVAAVAFLYVVVRDRGVVPSRLVWSEVVAIGGGVAAVLITQRVTHSGFSDLGGPIDWVLLAALFIAGAIGTLIAAYAAFGLMCGGSRRRTVHAATPRADGYAPLARQASPRL</sequence>
<dbReference type="EMBL" id="CP076448">
    <property type="protein sequence ID" value="QXM25330.1"/>
    <property type="molecule type" value="Genomic_DNA"/>
</dbReference>
<dbReference type="Pfam" id="PF17336">
    <property type="entry name" value="DUF5368"/>
    <property type="match status" value="1"/>
</dbReference>
<dbReference type="AlphaFoldDB" id="A0A975YK14"/>
<dbReference type="InterPro" id="IPR035308">
    <property type="entry name" value="DUF5368"/>
</dbReference>
<evidence type="ECO:0000313" key="2">
    <source>
        <dbReference type="EMBL" id="QXM25330.1"/>
    </source>
</evidence>
<protein>
    <submittedName>
        <fullName evidence="2">DUF5368 domain-containing protein</fullName>
    </submittedName>
</protein>
<name>A0A975YK14_9PROT</name>
<evidence type="ECO:0000313" key="3">
    <source>
        <dbReference type="Proteomes" id="UP000694001"/>
    </source>
</evidence>
<proteinExistence type="predicted"/>
<accession>A0A975YK14</accession>
<keyword evidence="1" id="KW-0472">Membrane</keyword>
<dbReference type="Proteomes" id="UP000694001">
    <property type="component" value="Chromosome"/>
</dbReference>
<organism evidence="2 3">
    <name type="scientific">Elioraea tepida</name>
    <dbReference type="NCBI Taxonomy" id="2843330"/>
    <lineage>
        <taxon>Bacteria</taxon>
        <taxon>Pseudomonadati</taxon>
        <taxon>Pseudomonadota</taxon>
        <taxon>Alphaproteobacteria</taxon>
        <taxon>Acetobacterales</taxon>
        <taxon>Elioraeaceae</taxon>
        <taxon>Elioraea</taxon>
    </lineage>
</organism>
<keyword evidence="1" id="KW-0812">Transmembrane</keyword>
<gene>
    <name evidence="2" type="ORF">KO353_03575</name>
</gene>
<feature type="transmembrane region" description="Helical" evidence="1">
    <location>
        <begin position="51"/>
        <end position="71"/>
    </location>
</feature>
<feature type="transmembrane region" description="Helical" evidence="1">
    <location>
        <begin position="20"/>
        <end position="39"/>
    </location>
</feature>
<dbReference type="RefSeq" id="WP_218286386.1">
    <property type="nucleotide sequence ID" value="NZ_CP076448.1"/>
</dbReference>
<keyword evidence="3" id="KW-1185">Reference proteome</keyword>
<reference evidence="2" key="1">
    <citation type="submission" date="2021-06" db="EMBL/GenBank/DDBJ databases">
        <title>Elioraea tepida, sp. nov., a moderately thermophilic aerobic anoxygenic phototrophic bacterium isolated from an alkaline siliceous hot spring mat community in Yellowstone National Park, WY, USA.</title>
        <authorList>
            <person name="Saini M.K."/>
            <person name="Yoshida S."/>
            <person name="Sebastian A."/>
            <person name="Hirose S."/>
            <person name="Hara E."/>
            <person name="Tamaki H."/>
            <person name="Soulier N.T."/>
            <person name="Albert I."/>
            <person name="Hanada S."/>
            <person name="Bryant D.A."/>
            <person name="Tank M."/>
        </authorList>
    </citation>
    <scope>NUCLEOTIDE SEQUENCE</scope>
    <source>
        <strain evidence="2">MS-P2</strain>
    </source>
</reference>
<dbReference type="KEGG" id="elio:KO353_03575"/>